<evidence type="ECO:0000313" key="2">
    <source>
        <dbReference type="EMBL" id="TQM68255.1"/>
    </source>
</evidence>
<dbReference type="GO" id="GO:0016740">
    <property type="term" value="F:transferase activity"/>
    <property type="evidence" value="ECO:0007669"/>
    <property type="project" value="UniProtKB-KW"/>
</dbReference>
<gene>
    <name evidence="2" type="ORF">FHX41_1893</name>
</gene>
<feature type="domain" description="Aminoglycoside phosphotransferase" evidence="1">
    <location>
        <begin position="123"/>
        <end position="263"/>
    </location>
</feature>
<sequence length="316" mass="33865">MFTGRVRIETVQPELFARLVEIGRGRAGAAPSSPAEAAPSSPAEAETLYDRHGVLVVRVGDVVVKAHQADRDHGPRFLQRVRLAGALPDVLIGPLEPPLEVEGRTVTVSAFGRPVDPQGDLPWEDGARLLAKLHSAPIPPNAPTWGRPTRVTRLVSQLGDGHAEDEVRRAFATLPSWIRGKSEEPPGKEERLIHGDWHLGQMVRAQDGRWRLIDIEDLGKGDPAWDLARPAALYSAGVLPPEDWSRFLGAYRAAGGPAVPAGGDPWTTLDVPARSLAIQIAATCVISARKEDRPLDGAEQAMVDACARISAAGDAA</sequence>
<dbReference type="Proteomes" id="UP000316706">
    <property type="component" value="Unassembled WGS sequence"/>
</dbReference>
<dbReference type="Pfam" id="PF01636">
    <property type="entry name" value="APH"/>
    <property type="match status" value="1"/>
</dbReference>
<reference evidence="2 3" key="1">
    <citation type="submission" date="2019-06" db="EMBL/GenBank/DDBJ databases">
        <title>Sequencing the genomes of 1000 actinobacteria strains.</title>
        <authorList>
            <person name="Klenk H.-P."/>
        </authorList>
    </citation>
    <scope>NUCLEOTIDE SEQUENCE [LARGE SCALE GENOMIC DNA]</scope>
    <source>
        <strain evidence="2 3">DSM 45043</strain>
    </source>
</reference>
<evidence type="ECO:0000313" key="3">
    <source>
        <dbReference type="Proteomes" id="UP000316706"/>
    </source>
</evidence>
<dbReference type="EMBL" id="VFPO01000001">
    <property type="protein sequence ID" value="TQM68255.1"/>
    <property type="molecule type" value="Genomic_DNA"/>
</dbReference>
<dbReference type="InterPro" id="IPR002575">
    <property type="entry name" value="Aminoglycoside_PTrfase"/>
</dbReference>
<keyword evidence="3" id="KW-1185">Reference proteome</keyword>
<protein>
    <submittedName>
        <fullName evidence="2">Phosphotransferase family enzyme</fullName>
    </submittedName>
</protein>
<name>A0A543ICF4_9ACTN</name>
<evidence type="ECO:0000259" key="1">
    <source>
        <dbReference type="Pfam" id="PF01636"/>
    </source>
</evidence>
<proteinExistence type="predicted"/>
<dbReference type="SUPFAM" id="SSF56112">
    <property type="entry name" value="Protein kinase-like (PK-like)"/>
    <property type="match status" value="1"/>
</dbReference>
<dbReference type="Gene3D" id="3.90.1200.10">
    <property type="match status" value="1"/>
</dbReference>
<comment type="caution">
    <text evidence="2">The sequence shown here is derived from an EMBL/GenBank/DDBJ whole genome shotgun (WGS) entry which is preliminary data.</text>
</comment>
<accession>A0A543ICF4</accession>
<dbReference type="InterPro" id="IPR011009">
    <property type="entry name" value="Kinase-like_dom_sf"/>
</dbReference>
<organism evidence="2 3">
    <name type="scientific">Actinomadura hallensis</name>
    <dbReference type="NCBI Taxonomy" id="337895"/>
    <lineage>
        <taxon>Bacteria</taxon>
        <taxon>Bacillati</taxon>
        <taxon>Actinomycetota</taxon>
        <taxon>Actinomycetes</taxon>
        <taxon>Streptosporangiales</taxon>
        <taxon>Thermomonosporaceae</taxon>
        <taxon>Actinomadura</taxon>
    </lineage>
</organism>
<keyword evidence="2" id="KW-0808">Transferase</keyword>
<dbReference type="AlphaFoldDB" id="A0A543ICF4"/>